<dbReference type="GO" id="GO:0005634">
    <property type="term" value="C:nucleus"/>
    <property type="evidence" value="ECO:0007669"/>
    <property type="project" value="InterPro"/>
</dbReference>
<dbReference type="InterPro" id="IPR012934">
    <property type="entry name" value="Znf_AD"/>
</dbReference>
<organism evidence="3 4">
    <name type="scientific">Rhamnusium bicolor</name>
    <dbReference type="NCBI Taxonomy" id="1586634"/>
    <lineage>
        <taxon>Eukaryota</taxon>
        <taxon>Metazoa</taxon>
        <taxon>Ecdysozoa</taxon>
        <taxon>Arthropoda</taxon>
        <taxon>Hexapoda</taxon>
        <taxon>Insecta</taxon>
        <taxon>Pterygota</taxon>
        <taxon>Neoptera</taxon>
        <taxon>Endopterygota</taxon>
        <taxon>Coleoptera</taxon>
        <taxon>Polyphaga</taxon>
        <taxon>Cucujiformia</taxon>
        <taxon>Chrysomeloidea</taxon>
        <taxon>Cerambycidae</taxon>
        <taxon>Lepturinae</taxon>
        <taxon>Rhagiini</taxon>
        <taxon>Rhamnusium</taxon>
    </lineage>
</organism>
<dbReference type="EMBL" id="JANEYF010003273">
    <property type="protein sequence ID" value="KAJ8937780.1"/>
    <property type="molecule type" value="Genomic_DNA"/>
</dbReference>
<keyword evidence="1" id="KW-0479">Metal-binding</keyword>
<accession>A0AAV8XH53</accession>
<evidence type="ECO:0000256" key="1">
    <source>
        <dbReference type="PROSITE-ProRule" id="PRU01263"/>
    </source>
</evidence>
<proteinExistence type="predicted"/>
<comment type="caution">
    <text evidence="3">The sequence shown here is derived from an EMBL/GenBank/DDBJ whole genome shotgun (WGS) entry which is preliminary data.</text>
</comment>
<feature type="domain" description="ZAD" evidence="2">
    <location>
        <begin position="7"/>
        <end position="77"/>
    </location>
</feature>
<feature type="binding site" evidence="1">
    <location>
        <position position="12"/>
    </location>
    <ligand>
        <name>Zn(2+)</name>
        <dbReference type="ChEBI" id="CHEBI:29105"/>
    </ligand>
</feature>
<name>A0AAV8XH53_9CUCU</name>
<reference evidence="3" key="1">
    <citation type="journal article" date="2023" name="Insect Mol. Biol.">
        <title>Genome sequencing provides insights into the evolution of gene families encoding plant cell wall-degrading enzymes in longhorned beetles.</title>
        <authorList>
            <person name="Shin N.R."/>
            <person name="Okamura Y."/>
            <person name="Kirsch R."/>
            <person name="Pauchet Y."/>
        </authorList>
    </citation>
    <scope>NUCLEOTIDE SEQUENCE</scope>
    <source>
        <strain evidence="3">RBIC_L_NR</strain>
    </source>
</reference>
<feature type="binding site" evidence="1">
    <location>
        <position position="50"/>
    </location>
    <ligand>
        <name>Zn(2+)</name>
        <dbReference type="ChEBI" id="CHEBI:29105"/>
    </ligand>
</feature>
<evidence type="ECO:0000313" key="4">
    <source>
        <dbReference type="Proteomes" id="UP001162156"/>
    </source>
</evidence>
<keyword evidence="1" id="KW-0862">Zinc</keyword>
<sequence length="243" mass="27961">MNDRHKTECRLCVRPIYCDESYLMEEVTRQMLQALVLNLNLDVDKGTEMCFECATKLQSAYDFKSTCVNIEKKMLPFFISEENMKLNDEKSLKQITNSESVDGSEDQKFCRFCMKVTESGCSILLQEKGEYGFILDAVQKYIPELDLSEAEEIVICDVCLISLQNLLSFITDCLNVGEKSQHMVDTVTNQLKHEICDDKIAMEERDDVCEDITVKDKDITVKDEDMLDLGNPELHIKSEETER</sequence>
<protein>
    <recommendedName>
        <fullName evidence="2">ZAD domain-containing protein</fullName>
    </recommendedName>
</protein>
<feature type="binding site" evidence="1">
    <location>
        <position position="53"/>
    </location>
    <ligand>
        <name>Zn(2+)</name>
        <dbReference type="ChEBI" id="CHEBI:29105"/>
    </ligand>
</feature>
<dbReference type="SMART" id="SM00868">
    <property type="entry name" value="zf-AD"/>
    <property type="match status" value="2"/>
</dbReference>
<dbReference type="PROSITE" id="PS51915">
    <property type="entry name" value="ZAD"/>
    <property type="match status" value="1"/>
</dbReference>
<keyword evidence="4" id="KW-1185">Reference proteome</keyword>
<evidence type="ECO:0000313" key="3">
    <source>
        <dbReference type="EMBL" id="KAJ8937780.1"/>
    </source>
</evidence>
<dbReference type="GO" id="GO:0008270">
    <property type="term" value="F:zinc ion binding"/>
    <property type="evidence" value="ECO:0007669"/>
    <property type="project" value="UniProtKB-UniRule"/>
</dbReference>
<evidence type="ECO:0000259" key="2">
    <source>
        <dbReference type="PROSITE" id="PS51915"/>
    </source>
</evidence>
<keyword evidence="1" id="KW-0863">Zinc-finger</keyword>
<gene>
    <name evidence="3" type="ORF">NQ314_011722</name>
</gene>
<feature type="binding site" evidence="1">
    <location>
        <position position="9"/>
    </location>
    <ligand>
        <name>Zn(2+)</name>
        <dbReference type="ChEBI" id="CHEBI:29105"/>
    </ligand>
</feature>
<dbReference type="Proteomes" id="UP001162156">
    <property type="component" value="Unassembled WGS sequence"/>
</dbReference>
<dbReference type="AlphaFoldDB" id="A0AAV8XH53"/>